<dbReference type="GO" id="GO:0000976">
    <property type="term" value="F:transcription cis-regulatory region binding"/>
    <property type="evidence" value="ECO:0007669"/>
    <property type="project" value="TreeGrafter"/>
</dbReference>
<dbReference type="EMBL" id="JACICD010000008">
    <property type="protein sequence ID" value="MBB3773125.1"/>
    <property type="molecule type" value="Genomic_DNA"/>
</dbReference>
<feature type="domain" description="HTH tetR-type" evidence="6">
    <location>
        <begin position="26"/>
        <end position="86"/>
    </location>
</feature>
<evidence type="ECO:0000256" key="2">
    <source>
        <dbReference type="ARBA" id="ARBA00023125"/>
    </source>
</evidence>
<keyword evidence="8" id="KW-1185">Reference proteome</keyword>
<dbReference type="InterPro" id="IPR009057">
    <property type="entry name" value="Homeodomain-like_sf"/>
</dbReference>
<evidence type="ECO:0000256" key="3">
    <source>
        <dbReference type="ARBA" id="ARBA00023163"/>
    </source>
</evidence>
<reference evidence="7 8" key="1">
    <citation type="submission" date="2020-08" db="EMBL/GenBank/DDBJ databases">
        <title>Genomic Encyclopedia of Type Strains, Phase IV (KMG-IV): sequencing the most valuable type-strain genomes for metagenomic binning, comparative biology and taxonomic classification.</title>
        <authorList>
            <person name="Goeker M."/>
        </authorList>
    </citation>
    <scope>NUCLEOTIDE SEQUENCE [LARGE SCALE GENOMIC DNA]</scope>
    <source>
        <strain evidence="7 8">DSM 5895</strain>
    </source>
</reference>
<evidence type="ECO:0000256" key="4">
    <source>
        <dbReference type="PROSITE-ProRule" id="PRU00335"/>
    </source>
</evidence>
<dbReference type="PRINTS" id="PR00455">
    <property type="entry name" value="HTHTETR"/>
</dbReference>
<dbReference type="AlphaFoldDB" id="A0A839ZES0"/>
<dbReference type="InterPro" id="IPR023772">
    <property type="entry name" value="DNA-bd_HTH_TetR-type_CS"/>
</dbReference>
<dbReference type="SUPFAM" id="SSF46689">
    <property type="entry name" value="Homeodomain-like"/>
    <property type="match status" value="1"/>
</dbReference>
<evidence type="ECO:0000256" key="5">
    <source>
        <dbReference type="SAM" id="MobiDB-lite"/>
    </source>
</evidence>
<protein>
    <submittedName>
        <fullName evidence="7">AcrR family transcriptional regulator</fullName>
    </submittedName>
</protein>
<dbReference type="GO" id="GO:0003700">
    <property type="term" value="F:DNA-binding transcription factor activity"/>
    <property type="evidence" value="ECO:0007669"/>
    <property type="project" value="TreeGrafter"/>
</dbReference>
<dbReference type="InterPro" id="IPR001647">
    <property type="entry name" value="HTH_TetR"/>
</dbReference>
<proteinExistence type="predicted"/>
<dbReference type="Proteomes" id="UP000533469">
    <property type="component" value="Unassembled WGS sequence"/>
</dbReference>
<feature type="region of interest" description="Disordered" evidence="5">
    <location>
        <begin position="1"/>
        <end position="26"/>
    </location>
</feature>
<evidence type="ECO:0000313" key="8">
    <source>
        <dbReference type="Proteomes" id="UP000533469"/>
    </source>
</evidence>
<sequence length="210" mass="22316">MSARSQAAPARRAPRAAVPRRGRDGTATRARIEAEALALFAQKGIDGTSVRDIALRAGLSEGALYRHFPSKEELARELFLSHYAALARAICAVDARDVGLAEKLRDVVALACRLFDEEPALFAYLLIHQHDHLRHVPATPDANVVEAVALLLRDAGLTPERAALASAMALGCVVQPAVFALYGRLDGPLAARADEIARAVTGIVEGARGA</sequence>
<dbReference type="PROSITE" id="PS01081">
    <property type="entry name" value="HTH_TETR_1"/>
    <property type="match status" value="1"/>
</dbReference>
<keyword evidence="2 4" id="KW-0238">DNA-binding</keyword>
<evidence type="ECO:0000259" key="6">
    <source>
        <dbReference type="PROSITE" id="PS50977"/>
    </source>
</evidence>
<keyword evidence="3" id="KW-0804">Transcription</keyword>
<gene>
    <name evidence="7" type="ORF">FHS55_003756</name>
</gene>
<comment type="caution">
    <text evidence="7">The sequence shown here is derived from an EMBL/GenBank/DDBJ whole genome shotgun (WGS) entry which is preliminary data.</text>
</comment>
<keyword evidence="1" id="KW-0805">Transcription regulation</keyword>
<dbReference type="PANTHER" id="PTHR30055:SF234">
    <property type="entry name" value="HTH-TYPE TRANSCRIPTIONAL REGULATOR BETI"/>
    <property type="match status" value="1"/>
</dbReference>
<dbReference type="Pfam" id="PF00440">
    <property type="entry name" value="TetR_N"/>
    <property type="match status" value="1"/>
</dbReference>
<dbReference type="Gene3D" id="1.10.357.10">
    <property type="entry name" value="Tetracycline Repressor, domain 2"/>
    <property type="match status" value="1"/>
</dbReference>
<name>A0A839ZES0_9HYPH</name>
<organism evidence="7 8">
    <name type="scientific">Ancylobacter tetraedralis</name>
    <dbReference type="NCBI Taxonomy" id="217068"/>
    <lineage>
        <taxon>Bacteria</taxon>
        <taxon>Pseudomonadati</taxon>
        <taxon>Pseudomonadota</taxon>
        <taxon>Alphaproteobacteria</taxon>
        <taxon>Hyphomicrobiales</taxon>
        <taxon>Xanthobacteraceae</taxon>
        <taxon>Ancylobacter</taxon>
    </lineage>
</organism>
<dbReference type="PROSITE" id="PS50977">
    <property type="entry name" value="HTH_TETR_2"/>
    <property type="match status" value="1"/>
</dbReference>
<accession>A0A839ZES0</accession>
<dbReference type="InterPro" id="IPR050109">
    <property type="entry name" value="HTH-type_TetR-like_transc_reg"/>
</dbReference>
<evidence type="ECO:0000313" key="7">
    <source>
        <dbReference type="EMBL" id="MBB3773125.1"/>
    </source>
</evidence>
<feature type="DNA-binding region" description="H-T-H motif" evidence="4">
    <location>
        <begin position="49"/>
        <end position="68"/>
    </location>
</feature>
<dbReference type="RefSeq" id="WP_183191280.1">
    <property type="nucleotide sequence ID" value="NZ_JACICD010000008.1"/>
</dbReference>
<feature type="compositionally biased region" description="Low complexity" evidence="5">
    <location>
        <begin position="1"/>
        <end position="11"/>
    </location>
</feature>
<dbReference type="PANTHER" id="PTHR30055">
    <property type="entry name" value="HTH-TYPE TRANSCRIPTIONAL REGULATOR RUTR"/>
    <property type="match status" value="1"/>
</dbReference>
<evidence type="ECO:0000256" key="1">
    <source>
        <dbReference type="ARBA" id="ARBA00023015"/>
    </source>
</evidence>